<keyword evidence="2" id="KW-1185">Reference proteome</keyword>
<accession>A0AA94HKN9</accession>
<proteinExistence type="predicted"/>
<dbReference type="AlphaFoldDB" id="A0AA94HKN9"/>
<evidence type="ECO:0000313" key="2">
    <source>
        <dbReference type="Proteomes" id="UP000198506"/>
    </source>
</evidence>
<comment type="caution">
    <text evidence="1">The sequence shown here is derived from an EMBL/GenBank/DDBJ whole genome shotgun (WGS) entry which is preliminary data.</text>
</comment>
<sequence>MTRRHRDRLNPRTAAALLIAFWVVPVLVVATTLVLADRFERAAIVDEADPVVSVGSVVDDASSPVTVTLVSGQSRELISPIGGTVTSSSTGHGADIENGAVALQVDRRAVRWFVATSPLVGDVSPGSTGTDVQLVAEHLGVDGSGERYSAALRLAIDARNGEGGWPRDGVFRASSVLFANPTETSVGRFEAPVGSVVSEGGRLGEFTAPVVEARLAPLEGASVDARLSTASTVLTIAESTFPISGTAIAEPGLAPLLAAIQAASLPSTRTSETEVQYREAIWALAEPEEYGVVPSSALIATDDGTPCVVTVDGDATNAVQVEGTTSIGVSGTSVVPASLIGSQVLRVGAQAPAETQATCG</sequence>
<reference evidence="1 2" key="1">
    <citation type="submission" date="2016-10" db="EMBL/GenBank/DDBJ databases">
        <authorList>
            <person name="Varghese N."/>
            <person name="Submissions S."/>
        </authorList>
    </citation>
    <scope>NUCLEOTIDE SEQUENCE [LARGE SCALE GENOMIC DNA]</scope>
    <source>
        <strain evidence="1 2">IAM 15147</strain>
    </source>
</reference>
<dbReference type="EMBL" id="FOZN01000001">
    <property type="protein sequence ID" value="SFR99116.1"/>
    <property type="molecule type" value="Genomic_DNA"/>
</dbReference>
<name>A0AA94HKN9_9MICO</name>
<evidence type="ECO:0000313" key="1">
    <source>
        <dbReference type="EMBL" id="SFR99116.1"/>
    </source>
</evidence>
<dbReference type="Proteomes" id="UP000198506">
    <property type="component" value="Unassembled WGS sequence"/>
</dbReference>
<gene>
    <name evidence="1" type="ORF">SAMN04487783_0313</name>
</gene>
<protein>
    <submittedName>
        <fullName evidence="1">Uncharacterized protein</fullName>
    </submittedName>
</protein>
<organism evidence="1 2">
    <name type="scientific">Agrococcus baldri</name>
    <dbReference type="NCBI Taxonomy" id="153730"/>
    <lineage>
        <taxon>Bacteria</taxon>
        <taxon>Bacillati</taxon>
        <taxon>Actinomycetota</taxon>
        <taxon>Actinomycetes</taxon>
        <taxon>Micrococcales</taxon>
        <taxon>Microbacteriaceae</taxon>
        <taxon>Agrococcus</taxon>
    </lineage>
</organism>